<reference evidence="1" key="2">
    <citation type="submission" date="2021-08" db="EMBL/GenBank/DDBJ databases">
        <authorList>
            <person name="Tani A."/>
            <person name="Ola A."/>
            <person name="Ogura Y."/>
            <person name="Katsura K."/>
            <person name="Hayashi T."/>
        </authorList>
    </citation>
    <scope>NUCLEOTIDE SEQUENCE</scope>
    <source>
        <strain evidence="1">JCM 32048</strain>
    </source>
</reference>
<evidence type="ECO:0000313" key="1">
    <source>
        <dbReference type="EMBL" id="GJD66848.1"/>
    </source>
</evidence>
<reference evidence="1" key="1">
    <citation type="journal article" date="2016" name="Front. Microbiol.">
        <title>Genome Sequence of the Piezophilic, Mesophilic Sulfate-Reducing Bacterium Desulfovibrio indicus J2T.</title>
        <authorList>
            <person name="Cao J."/>
            <person name="Maignien L."/>
            <person name="Shao Z."/>
            <person name="Alain K."/>
            <person name="Jebbar M."/>
        </authorList>
    </citation>
    <scope>NUCLEOTIDE SEQUENCE</scope>
    <source>
        <strain evidence="1">JCM 32048</strain>
    </source>
</reference>
<dbReference type="InterPro" id="IPR052159">
    <property type="entry name" value="Competence_DNA_uptake"/>
</dbReference>
<dbReference type="PANTHER" id="PTHR30619">
    <property type="entry name" value="DNA INTERNALIZATION/COMPETENCE PROTEIN COMEC/REC2"/>
    <property type="match status" value="1"/>
</dbReference>
<dbReference type="Gene3D" id="3.60.15.10">
    <property type="entry name" value="Ribonuclease Z/Hydroxyacylglutathione hydrolase-like"/>
    <property type="match status" value="1"/>
</dbReference>
<evidence type="ECO:0008006" key="3">
    <source>
        <dbReference type="Google" id="ProtNLM"/>
    </source>
</evidence>
<dbReference type="Proteomes" id="UP001055286">
    <property type="component" value="Unassembled WGS sequence"/>
</dbReference>
<dbReference type="InterPro" id="IPR036866">
    <property type="entry name" value="RibonucZ/Hydroxyglut_hydro"/>
</dbReference>
<organism evidence="1 2">
    <name type="scientific">Methylobacterium frigidaeris</name>
    <dbReference type="NCBI Taxonomy" id="2038277"/>
    <lineage>
        <taxon>Bacteria</taxon>
        <taxon>Pseudomonadati</taxon>
        <taxon>Pseudomonadota</taxon>
        <taxon>Alphaproteobacteria</taxon>
        <taxon>Hyphomicrobiales</taxon>
        <taxon>Methylobacteriaceae</taxon>
        <taxon>Methylobacterium</taxon>
    </lineage>
</organism>
<dbReference type="SUPFAM" id="SSF56281">
    <property type="entry name" value="Metallo-hydrolase/oxidoreductase"/>
    <property type="match status" value="1"/>
</dbReference>
<sequence>MTANTVHFRVGNGDMHLVEMEGGRKLLIDINARQPGPDVPDVIAQLRKRLQRDIHGRLCIDGFLLTHPDQDHCRGLREHFHLGPPETWSKALDKIVIREMWSSPIVFRRAGRDHALCDDADAWACEARRRVRRYRERGVGTDGERIIILGEDVDGKTDDLRQILVKADEEFSTICGVPGQFKGRLIAPMPASDDDEDEFLSKNNSSVILGLALQADGYADASRFLFGGDAEVGIWEKVWNRNKSRKHVLEYDVLVAPHHCSWHSLSWDSWSDYGEDAEVSADARDALGQARSGAEVLASSKPIKDDDIDPPCIRAKREYKAIVAPHGGTFTCVADRSGTDPYEIEVTYAGHKPKRPTVPAAVAVATGIGAAPLPHG</sequence>
<protein>
    <recommendedName>
        <fullName evidence="3">Metallohydrolase</fullName>
    </recommendedName>
</protein>
<evidence type="ECO:0000313" key="2">
    <source>
        <dbReference type="Proteomes" id="UP001055286"/>
    </source>
</evidence>
<dbReference type="RefSeq" id="WP_238193733.1">
    <property type="nucleotide sequence ID" value="NZ_BPQJ01000084.1"/>
</dbReference>
<proteinExistence type="predicted"/>
<dbReference type="AlphaFoldDB" id="A0AA37M8J9"/>
<comment type="caution">
    <text evidence="1">The sequence shown here is derived from an EMBL/GenBank/DDBJ whole genome shotgun (WGS) entry which is preliminary data.</text>
</comment>
<accession>A0AA37M8J9</accession>
<dbReference type="PANTHER" id="PTHR30619:SF1">
    <property type="entry name" value="RECOMBINATION PROTEIN 2"/>
    <property type="match status" value="1"/>
</dbReference>
<gene>
    <name evidence="1" type="ORF">MPEAHAMD_7047</name>
</gene>
<name>A0AA37M8J9_9HYPH</name>
<keyword evidence="2" id="KW-1185">Reference proteome</keyword>
<dbReference type="EMBL" id="BPQJ01000084">
    <property type="protein sequence ID" value="GJD66848.1"/>
    <property type="molecule type" value="Genomic_DNA"/>
</dbReference>